<sequence length="425" mass="47224">MMKTEMKNSEMPTFHMKLNIPAEGEYGTLVTGYLAIRYYAPWGDGSADGWQTPVTPPTISCNGIVLKNELWFSADSEPSTETPYAVAYLTGNQGAGYDQHAQYYKCLLTDISPSDGYSFDIHGTFQQAGYFSIVGYFSADNNGNPTRFQIEILDRDLPTTPEGTNPFIINNPSVFSYDAGESTTYEVNDAESERVLPETIVAPTLRTEVSDDGQVSFFRVDKYTSTYIIADEIAVDGCSQGYLYANKNNTTQEVCILRMKVPETFIHNDSPDTTFSDYQCREFTVGSHISGYSGLGFWTVSSRMLNDYIDADGYAYVFFVPDEFAKQLVDEQGTAAKTPPVMTWGNYTGYVLGNPSYAVILRYRIPNNTWQGNPINATCYPTPESLEPVTAEELGDFLPELYGDTFENFEAGIIGAVTKDASWPD</sequence>
<dbReference type="AlphaFoldDB" id="A0A3T0CII1"/>
<dbReference type="EMBL" id="CP034699">
    <property type="protein sequence ID" value="AZT44431.1"/>
    <property type="molecule type" value="Genomic_DNA"/>
</dbReference>
<dbReference type="RefSeq" id="WP_168445676.1">
    <property type="nucleotide sequence ID" value="NZ_CP034699.1"/>
</dbReference>
<accession>A0A3T0CII1</accession>
<gene>
    <name evidence="2" type="ORF">EL007_24570</name>
    <name evidence="1" type="ORF">ELZ88_24370</name>
</gene>
<keyword evidence="2" id="KW-0614">Plasmid</keyword>
<protein>
    <submittedName>
        <fullName evidence="2">Uncharacterized protein</fullName>
    </submittedName>
</protein>
<geneLocation type="plasmid" evidence="1">
    <name>pRSE21</name>
</geneLocation>
<name>A0A3T0CII1_SALET</name>
<evidence type="ECO:0000313" key="1">
    <source>
        <dbReference type="EMBL" id="AZT39669.1"/>
    </source>
</evidence>
<geneLocation type="plasmid" evidence="2">
    <name>pRSE40</name>
</geneLocation>
<proteinExistence type="predicted"/>
<dbReference type="EMBL" id="CP034710">
    <property type="protein sequence ID" value="AZT39669.1"/>
    <property type="molecule type" value="Genomic_DNA"/>
</dbReference>
<evidence type="ECO:0000313" key="2">
    <source>
        <dbReference type="EMBL" id="AZT44431.1"/>
    </source>
</evidence>
<organism evidence="2">
    <name type="scientific">Salmonella enterica subsp. enterica serovar Karamoja</name>
    <dbReference type="NCBI Taxonomy" id="2500153"/>
    <lineage>
        <taxon>Bacteria</taxon>
        <taxon>Pseudomonadati</taxon>
        <taxon>Pseudomonadota</taxon>
        <taxon>Gammaproteobacteria</taxon>
        <taxon>Enterobacterales</taxon>
        <taxon>Enterobacteriaceae</taxon>
        <taxon>Salmonella</taxon>
    </lineage>
</organism>
<reference evidence="2" key="1">
    <citation type="submission" date="2018-12" db="EMBL/GenBank/DDBJ databases">
        <title>Complete genome sequences of twenty non-typhoidal Salmonella isolates from Rwanda.</title>
        <authorList>
            <person name="Byukusenge M."/>
            <person name="Li L."/>
            <person name="Subhashinie K."/>
            <person name="Nzayirambaho M."/>
            <person name="Kuchipudi S.V."/>
            <person name="Jayarao B.M."/>
        </authorList>
    </citation>
    <scope>NUCLEOTIDE SEQUENCE</scope>
    <source>
        <strain evidence="1">RSE21</strain>
        <strain evidence="2">RSE40</strain>
        <plasmid evidence="1">pRSE21</plasmid>
        <plasmid evidence="2">pRSE40</plasmid>
    </source>
</reference>